<name>X8CGB1_MYCXE</name>
<evidence type="ECO:0000313" key="2">
    <source>
        <dbReference type="EMBL" id="EUA54841.1"/>
    </source>
</evidence>
<evidence type="ECO:0000256" key="1">
    <source>
        <dbReference type="SAM" id="MobiDB-lite"/>
    </source>
</evidence>
<reference evidence="2" key="1">
    <citation type="submission" date="2014-01" db="EMBL/GenBank/DDBJ databases">
        <authorList>
            <person name="Brown-Elliot B."/>
            <person name="Wallace R."/>
            <person name="Lenaerts A."/>
            <person name="Ordway D."/>
            <person name="DeGroote M.A."/>
            <person name="Parker T."/>
            <person name="Sizemore C."/>
            <person name="Tallon L.J."/>
            <person name="Sadzewicz L.K."/>
            <person name="Sengamalay N."/>
            <person name="Fraser C.M."/>
            <person name="Hine E."/>
            <person name="Shefchek K.A."/>
            <person name="Das S.P."/>
            <person name="Tettelin H."/>
        </authorList>
    </citation>
    <scope>NUCLEOTIDE SEQUENCE [LARGE SCALE GENOMIC DNA]</scope>
    <source>
        <strain evidence="2">4042</strain>
    </source>
</reference>
<feature type="region of interest" description="Disordered" evidence="1">
    <location>
        <begin position="1"/>
        <end position="76"/>
    </location>
</feature>
<dbReference type="EMBL" id="JAOB01000032">
    <property type="protein sequence ID" value="EUA54841.1"/>
    <property type="molecule type" value="Genomic_DNA"/>
</dbReference>
<comment type="caution">
    <text evidence="2">The sequence shown here is derived from an EMBL/GenBank/DDBJ whole genome shotgun (WGS) entry which is preliminary data.</text>
</comment>
<gene>
    <name evidence="2" type="ORF">I553_1578</name>
</gene>
<protein>
    <submittedName>
        <fullName evidence="2">Uncharacterized protein</fullName>
    </submittedName>
</protein>
<accession>X8CGB1</accession>
<feature type="region of interest" description="Disordered" evidence="1">
    <location>
        <begin position="109"/>
        <end position="149"/>
    </location>
</feature>
<organism evidence="2">
    <name type="scientific">Mycobacterium xenopi 4042</name>
    <dbReference type="NCBI Taxonomy" id="1299334"/>
    <lineage>
        <taxon>Bacteria</taxon>
        <taxon>Bacillati</taxon>
        <taxon>Actinomycetota</taxon>
        <taxon>Actinomycetes</taxon>
        <taxon>Mycobacteriales</taxon>
        <taxon>Mycobacteriaceae</taxon>
        <taxon>Mycobacterium</taxon>
    </lineage>
</organism>
<dbReference type="AlphaFoldDB" id="X8CGB1"/>
<feature type="region of interest" description="Disordered" evidence="1">
    <location>
        <begin position="195"/>
        <end position="221"/>
    </location>
</feature>
<feature type="compositionally biased region" description="Polar residues" evidence="1">
    <location>
        <begin position="33"/>
        <end position="49"/>
    </location>
</feature>
<proteinExistence type="predicted"/>
<feature type="compositionally biased region" description="Polar residues" evidence="1">
    <location>
        <begin position="127"/>
        <end position="145"/>
    </location>
</feature>
<sequence>MDLRAAARPSSGPTVSRGPPVHRCPPVRKPAMTSKNPWTLQNVVDTSTRPPVHTKSQVKRCVRRGGPPGNAPTPARQAFANQLSGRRAARAFLTRTAAAITPLPYRTPAARSASLTRRRAGLRGNPQLRQKSSVTSVTPETSQLSDDVDVPADNGCVTDESVTRFTLRRATNMRSDQRCCRCNRCNRPEPWHIPAQCPTHHHRRRRANPEQTRLSASRVPH</sequence>